<organism evidence="2 3">
    <name type="scientific">Ampelomyces quisqualis</name>
    <name type="common">Powdery mildew agent</name>
    <dbReference type="NCBI Taxonomy" id="50730"/>
    <lineage>
        <taxon>Eukaryota</taxon>
        <taxon>Fungi</taxon>
        <taxon>Dikarya</taxon>
        <taxon>Ascomycota</taxon>
        <taxon>Pezizomycotina</taxon>
        <taxon>Dothideomycetes</taxon>
        <taxon>Pleosporomycetidae</taxon>
        <taxon>Pleosporales</taxon>
        <taxon>Pleosporineae</taxon>
        <taxon>Phaeosphaeriaceae</taxon>
        <taxon>Ampelomyces</taxon>
    </lineage>
</organism>
<dbReference type="AlphaFoldDB" id="A0A6A5QGI3"/>
<keyword evidence="3" id="KW-1185">Reference proteome</keyword>
<dbReference type="PANTHER" id="PTHR42354:SF1">
    <property type="entry name" value="C2H2-TYPE DOMAIN-CONTAINING PROTEIN"/>
    <property type="match status" value="1"/>
</dbReference>
<evidence type="ECO:0000256" key="1">
    <source>
        <dbReference type="SAM" id="MobiDB-lite"/>
    </source>
</evidence>
<accession>A0A6A5QGI3</accession>
<protein>
    <submittedName>
        <fullName evidence="2">Uncharacterized protein</fullName>
    </submittedName>
</protein>
<feature type="compositionally biased region" description="Polar residues" evidence="1">
    <location>
        <begin position="168"/>
        <end position="180"/>
    </location>
</feature>
<proteinExistence type="predicted"/>
<dbReference type="EMBL" id="ML979138">
    <property type="protein sequence ID" value="KAF1913614.1"/>
    <property type="molecule type" value="Genomic_DNA"/>
</dbReference>
<reference evidence="2" key="1">
    <citation type="journal article" date="2020" name="Stud. Mycol.">
        <title>101 Dothideomycetes genomes: a test case for predicting lifestyles and emergence of pathogens.</title>
        <authorList>
            <person name="Haridas S."/>
            <person name="Albert R."/>
            <person name="Binder M."/>
            <person name="Bloem J."/>
            <person name="Labutti K."/>
            <person name="Salamov A."/>
            <person name="Andreopoulos B."/>
            <person name="Baker S."/>
            <person name="Barry K."/>
            <person name="Bills G."/>
            <person name="Bluhm B."/>
            <person name="Cannon C."/>
            <person name="Castanera R."/>
            <person name="Culley D."/>
            <person name="Daum C."/>
            <person name="Ezra D."/>
            <person name="Gonzalez J."/>
            <person name="Henrissat B."/>
            <person name="Kuo A."/>
            <person name="Liang C."/>
            <person name="Lipzen A."/>
            <person name="Lutzoni F."/>
            <person name="Magnuson J."/>
            <person name="Mondo S."/>
            <person name="Nolan M."/>
            <person name="Ohm R."/>
            <person name="Pangilinan J."/>
            <person name="Park H.-J."/>
            <person name="Ramirez L."/>
            <person name="Alfaro M."/>
            <person name="Sun H."/>
            <person name="Tritt A."/>
            <person name="Yoshinaga Y."/>
            <person name="Zwiers L.-H."/>
            <person name="Turgeon B."/>
            <person name="Goodwin S."/>
            <person name="Spatafora J."/>
            <person name="Crous P."/>
            <person name="Grigoriev I."/>
        </authorList>
    </citation>
    <scope>NUCLEOTIDE SEQUENCE</scope>
    <source>
        <strain evidence="2">HMLAC05119</strain>
    </source>
</reference>
<evidence type="ECO:0000313" key="2">
    <source>
        <dbReference type="EMBL" id="KAF1913614.1"/>
    </source>
</evidence>
<name>A0A6A5QGI3_AMPQU</name>
<sequence>MGVVTPPVHPANVVQALVYTLLDVFDATRDIYQTLQVKDKRDYEASLRSKGYPTSRRLEYVEDDQLGKAEDLVMDKAAVTRQFEIGFQKVGAQFAIGDVPSHIQLQAQIIALQSVLVKTFLYGPLSSDSISHQLSNVSAASRAAGTSSVDILAALMQRQQAALPPTPRSSHSPVGQSKPSQAPPYPVTTIGSNSASTSLVRYQQPIRPRSCSSSNTTILDDWRTRPKMDRTDTDTVSMNGPTSYGMKSAPHDLYCLYAIDLQRHRDQQLASSITSDSVPYCPHCKNILHLSPGKAWELVKRTDGYERVFQVSNRFVVKCHRDGADGQYSCVLCSRHADVDTVCGDVKALIKHIYEDHGVGELKHEEDITEVVELVPYRRRDSGLAHSRSRRSASVGHNSRRKSAYEREVDAYERRSSRWVD</sequence>
<dbReference type="PANTHER" id="PTHR42354">
    <property type="entry name" value="C2H2-TYPE DOMAIN-CONTAINING PROTEIN"/>
    <property type="match status" value="1"/>
</dbReference>
<feature type="region of interest" description="Disordered" evidence="1">
    <location>
        <begin position="160"/>
        <end position="192"/>
    </location>
</feature>
<dbReference type="OrthoDB" id="5309037at2759"/>
<evidence type="ECO:0000313" key="3">
    <source>
        <dbReference type="Proteomes" id="UP000800096"/>
    </source>
</evidence>
<feature type="region of interest" description="Disordered" evidence="1">
    <location>
        <begin position="385"/>
        <end position="407"/>
    </location>
</feature>
<dbReference type="Proteomes" id="UP000800096">
    <property type="component" value="Unassembled WGS sequence"/>
</dbReference>
<gene>
    <name evidence="2" type="ORF">BDU57DRAFT_589254</name>
</gene>